<accession>A0AAN7RTB3</accession>
<keyword evidence="9" id="KW-1185">Reference proteome</keyword>
<sequence>MRLSCLRHTGQLLNNLISCLTSYRPFLKDQTNCLNPPLEPVSKLEHVDRNKKDVLRNVVKGAQRAGKLGAKSTQHAGHAAQQKSSNTSQRAAVVRPEQPRKSTKVPLGLVPSMSCSMQPRGRLPTSNSSHLNPERNKKPAQETVTTAAPQTGSDHPPPGAPCSLNEGLQDRLVCNKENVQAQASTHPVPNRAFQSDGNNLGNKRVLAHRQSSATMSRTVTCPKDRITSHQAKEEPIQDKFRKTLPGSKSASQKPSVKTQPLQPPRLLTGSTNLLHKKPGTKQEKTSTAREPVGGLKYHSRPPQLKRSPTKPPASIRPQGTTNLKSSLKAGGMVQWQKPAAKGEVGRKDVKVVPPGRAGVSRVTVPQNQPRSVHGSKTQAIESDFRSRRERLKPELPKASGVQARRVPKTPSAADRKKQLEEWLASKGKTYKRPPMMLLQKKPVKLSWRNVKEKEKQEKPEQLRLENINNILTECLKLVEEGVQAEELSAVLSHVPQAEKFAKFWICKAKLLARSGPFDVTGLYKAAVCAGAVPLQELREVVLDILKATDQTSEGEKAEQPVPWEPTTPCPSERQQVVATPCLTGKPLTSLPISIKLQVTSATRGKELLEGQELKFLTPVRRSLRIERVGSRFPEMLKDHDPVVSSLSEILDAEEETRFFFRKNKALPEVAELEGLSLYPPECC</sequence>
<feature type="compositionally biased region" description="Basic and acidic residues" evidence="6">
    <location>
        <begin position="222"/>
        <end position="241"/>
    </location>
</feature>
<protein>
    <recommendedName>
        <fullName evidence="7">Cytoskeleton-associated protein 2 C-terminal domain-containing protein</fullName>
    </recommendedName>
</protein>
<feature type="compositionally biased region" description="Polar residues" evidence="6">
    <location>
        <begin position="246"/>
        <end position="260"/>
    </location>
</feature>
<feature type="domain" description="Cytoskeleton-associated protein 2 C-terminal" evidence="7">
    <location>
        <begin position="611"/>
        <end position="666"/>
    </location>
</feature>
<evidence type="ECO:0000256" key="4">
    <source>
        <dbReference type="ARBA" id="ARBA00022553"/>
    </source>
</evidence>
<evidence type="ECO:0000256" key="6">
    <source>
        <dbReference type="SAM" id="MobiDB-lite"/>
    </source>
</evidence>
<dbReference type="EMBL" id="JAUNZN010000025">
    <property type="protein sequence ID" value="KAK4808276.1"/>
    <property type="molecule type" value="Genomic_DNA"/>
</dbReference>
<dbReference type="Pfam" id="PF15297">
    <property type="entry name" value="CKAP2_C"/>
    <property type="match status" value="2"/>
</dbReference>
<organism evidence="8 9">
    <name type="scientific">Mycteria americana</name>
    <name type="common">Wood stork</name>
    <dbReference type="NCBI Taxonomy" id="33587"/>
    <lineage>
        <taxon>Eukaryota</taxon>
        <taxon>Metazoa</taxon>
        <taxon>Chordata</taxon>
        <taxon>Craniata</taxon>
        <taxon>Vertebrata</taxon>
        <taxon>Euteleostomi</taxon>
        <taxon>Archelosauria</taxon>
        <taxon>Archosauria</taxon>
        <taxon>Dinosauria</taxon>
        <taxon>Saurischia</taxon>
        <taxon>Theropoda</taxon>
        <taxon>Coelurosauria</taxon>
        <taxon>Aves</taxon>
        <taxon>Neognathae</taxon>
        <taxon>Neoaves</taxon>
        <taxon>Aequornithes</taxon>
        <taxon>Ciconiiformes</taxon>
        <taxon>Ciconiidae</taxon>
        <taxon>Mycteria</taxon>
    </lineage>
</organism>
<feature type="region of interest" description="Disordered" evidence="6">
    <location>
        <begin position="65"/>
        <end position="166"/>
    </location>
</feature>
<evidence type="ECO:0000256" key="2">
    <source>
        <dbReference type="ARBA" id="ARBA00009468"/>
    </source>
</evidence>
<dbReference type="InterPro" id="IPR029197">
    <property type="entry name" value="CKAP2_C"/>
</dbReference>
<evidence type="ECO:0000259" key="7">
    <source>
        <dbReference type="Pfam" id="PF15297"/>
    </source>
</evidence>
<keyword evidence="3" id="KW-0963">Cytoplasm</keyword>
<feature type="domain" description="Cytoskeleton-associated protein 2 C-terminal" evidence="7">
    <location>
        <begin position="400"/>
        <end position="551"/>
    </location>
</feature>
<evidence type="ECO:0000256" key="5">
    <source>
        <dbReference type="ARBA" id="ARBA00023212"/>
    </source>
</evidence>
<comment type="caution">
    <text evidence="8">The sequence shown here is derived from an EMBL/GenBank/DDBJ whole genome shotgun (WGS) entry which is preliminary data.</text>
</comment>
<feature type="compositionally biased region" description="Polar residues" evidence="6">
    <location>
        <begin position="209"/>
        <end position="219"/>
    </location>
</feature>
<reference evidence="8 9" key="1">
    <citation type="journal article" date="2023" name="J. Hered.">
        <title>Chromosome-level genome of the wood stork (Mycteria americana) provides insight into avian chromosome evolution.</title>
        <authorList>
            <person name="Flamio R. Jr."/>
            <person name="Ramstad K.M."/>
        </authorList>
    </citation>
    <scope>NUCLEOTIDE SEQUENCE [LARGE SCALE GENOMIC DNA]</scope>
    <source>
        <strain evidence="8">JAX WOST 10</strain>
    </source>
</reference>
<feature type="region of interest" description="Disordered" evidence="6">
    <location>
        <begin position="551"/>
        <end position="570"/>
    </location>
</feature>
<gene>
    <name evidence="8" type="ORF">QYF61_020757</name>
</gene>
<feature type="region of interest" description="Disordered" evidence="6">
    <location>
        <begin position="180"/>
        <end position="320"/>
    </location>
</feature>
<dbReference type="GO" id="GO:0072686">
    <property type="term" value="C:mitotic spindle"/>
    <property type="evidence" value="ECO:0007669"/>
    <property type="project" value="TreeGrafter"/>
</dbReference>
<comment type="similarity">
    <text evidence="2">Belongs to the CKAP2 family.</text>
</comment>
<evidence type="ECO:0000256" key="3">
    <source>
        <dbReference type="ARBA" id="ARBA00022490"/>
    </source>
</evidence>
<dbReference type="GO" id="GO:0005813">
    <property type="term" value="C:centrosome"/>
    <property type="evidence" value="ECO:0007669"/>
    <property type="project" value="TreeGrafter"/>
</dbReference>
<name>A0AAN7RTB3_MYCAM</name>
<evidence type="ECO:0000313" key="8">
    <source>
        <dbReference type="EMBL" id="KAK4808276.1"/>
    </source>
</evidence>
<keyword evidence="5" id="KW-0206">Cytoskeleton</keyword>
<feature type="compositionally biased region" description="Polar residues" evidence="6">
    <location>
        <begin position="71"/>
        <end position="90"/>
    </location>
</feature>
<feature type="compositionally biased region" description="Polar residues" evidence="6">
    <location>
        <begin position="180"/>
        <end position="201"/>
    </location>
</feature>
<dbReference type="GO" id="GO:0005829">
    <property type="term" value="C:cytosol"/>
    <property type="evidence" value="ECO:0007669"/>
    <property type="project" value="TreeGrafter"/>
</dbReference>
<comment type="subcellular location">
    <subcellularLocation>
        <location evidence="1">Cytoplasm</location>
        <location evidence="1">Cytoskeleton</location>
    </subcellularLocation>
</comment>
<dbReference type="InterPro" id="IPR052855">
    <property type="entry name" value="CKAP2-like"/>
</dbReference>
<feature type="compositionally biased region" description="Polar residues" evidence="6">
    <location>
        <begin position="142"/>
        <end position="153"/>
    </location>
</feature>
<dbReference type="AlphaFoldDB" id="A0AAN7RTB3"/>
<keyword evidence="4" id="KW-0597">Phosphoprotein</keyword>
<dbReference type="PANTHER" id="PTHR47078:SF1">
    <property type="entry name" value="CYTOSKELETON-ASSOCIATED PROTEIN 2-LIKE"/>
    <property type="match status" value="1"/>
</dbReference>
<dbReference type="PANTHER" id="PTHR47078">
    <property type="entry name" value="CYTOSKELETON-ASSOCIATED PROTEIN 2-LIKE"/>
    <property type="match status" value="1"/>
</dbReference>
<evidence type="ECO:0000313" key="9">
    <source>
        <dbReference type="Proteomes" id="UP001333110"/>
    </source>
</evidence>
<evidence type="ECO:0000256" key="1">
    <source>
        <dbReference type="ARBA" id="ARBA00004245"/>
    </source>
</evidence>
<proteinExistence type="inferred from homology"/>
<dbReference type="Proteomes" id="UP001333110">
    <property type="component" value="Unassembled WGS sequence"/>
</dbReference>